<keyword evidence="2" id="KW-1185">Reference proteome</keyword>
<name>A0A4U6BNY2_9BRAD</name>
<accession>A0A4U6BNY2</accession>
<evidence type="ECO:0000313" key="2">
    <source>
        <dbReference type="Proteomes" id="UP000034832"/>
    </source>
</evidence>
<dbReference type="RefSeq" id="WP_046828918.1">
    <property type="nucleotide sequence ID" value="NZ_LBIA02000001.1"/>
</dbReference>
<protein>
    <submittedName>
        <fullName evidence="1">Uncharacterized protein</fullName>
    </submittedName>
</protein>
<dbReference type="Proteomes" id="UP000034832">
    <property type="component" value="Unassembled WGS sequence"/>
</dbReference>
<reference evidence="1" key="1">
    <citation type="submission" date="2019-04" db="EMBL/GenBank/DDBJ databases">
        <title>Whole genome sequencing of cave bacteria.</title>
        <authorList>
            <person name="Gan H.M."/>
            <person name="Barton H."/>
            <person name="Savka M.A."/>
        </authorList>
    </citation>
    <scope>NUCLEOTIDE SEQUENCE [LARGE SCALE GENOMIC DNA]</scope>
    <source>
        <strain evidence="1">LC387</strain>
    </source>
</reference>
<sequence length="73" mass="8124">MLKYFENVRLVRMADGKTYKLIRDLGLVKGGKGLRCHEAIMTFQLKLKPVSIHVPLSELISILSVAAARRSAA</sequence>
<comment type="caution">
    <text evidence="1">The sequence shown here is derived from an EMBL/GenBank/DDBJ whole genome shotgun (WGS) entry which is preliminary data.</text>
</comment>
<dbReference type="OrthoDB" id="8241550at2"/>
<gene>
    <name evidence="1" type="ORF">YH63_002780</name>
</gene>
<organism evidence="1 2">
    <name type="scientific">Afipia massiliensis</name>
    <dbReference type="NCBI Taxonomy" id="211460"/>
    <lineage>
        <taxon>Bacteria</taxon>
        <taxon>Pseudomonadati</taxon>
        <taxon>Pseudomonadota</taxon>
        <taxon>Alphaproteobacteria</taxon>
        <taxon>Hyphomicrobiales</taxon>
        <taxon>Nitrobacteraceae</taxon>
        <taxon>Afipia</taxon>
    </lineage>
</organism>
<evidence type="ECO:0000313" key="1">
    <source>
        <dbReference type="EMBL" id="TKT70424.1"/>
    </source>
</evidence>
<dbReference type="AlphaFoldDB" id="A0A4U6BNY2"/>
<proteinExistence type="predicted"/>
<dbReference type="EMBL" id="LBIA02000001">
    <property type="protein sequence ID" value="TKT70424.1"/>
    <property type="molecule type" value="Genomic_DNA"/>
</dbReference>